<sequence length="104" mass="10971">MNADRFVSSFENGAYGLAAGLAAAHAAGLARGDRLVAEARAAEEEAVTSENLATVARVLLEQRRELAALRAENARLKGELATSRRADAVRAVAVAARRTNARRA</sequence>
<name>A0ABV2L830_9HYPH</name>
<protein>
    <submittedName>
        <fullName evidence="2">Septal ring factor EnvC (AmiA/AmiB activator)</fullName>
    </submittedName>
</protein>
<accession>A0ABV2L830</accession>
<evidence type="ECO:0000256" key="1">
    <source>
        <dbReference type="SAM" id="Coils"/>
    </source>
</evidence>
<keyword evidence="1" id="KW-0175">Coiled coil</keyword>
<feature type="coiled-coil region" evidence="1">
    <location>
        <begin position="52"/>
        <end position="86"/>
    </location>
</feature>
<dbReference type="Proteomes" id="UP001549145">
    <property type="component" value="Unassembled WGS sequence"/>
</dbReference>
<evidence type="ECO:0000313" key="2">
    <source>
        <dbReference type="EMBL" id="MET3693987.1"/>
    </source>
</evidence>
<dbReference type="RefSeq" id="WP_056097041.1">
    <property type="nucleotide sequence ID" value="NZ_BPQL01000020.1"/>
</dbReference>
<reference evidence="2 3" key="1">
    <citation type="submission" date="2024-06" db="EMBL/GenBank/DDBJ databases">
        <title>Genomic Encyclopedia of Type Strains, Phase IV (KMG-IV): sequencing the most valuable type-strain genomes for metagenomic binning, comparative biology and taxonomic classification.</title>
        <authorList>
            <person name="Goeker M."/>
        </authorList>
    </citation>
    <scope>NUCLEOTIDE SEQUENCE [LARGE SCALE GENOMIC DNA]</scope>
    <source>
        <strain evidence="2 3">DSM 21331</strain>
    </source>
</reference>
<proteinExistence type="predicted"/>
<comment type="caution">
    <text evidence="2">The sequence shown here is derived from an EMBL/GenBank/DDBJ whole genome shotgun (WGS) entry which is preliminary data.</text>
</comment>
<keyword evidence="3" id="KW-1185">Reference proteome</keyword>
<gene>
    <name evidence="2" type="ORF">ABID43_003542</name>
</gene>
<evidence type="ECO:0000313" key="3">
    <source>
        <dbReference type="Proteomes" id="UP001549145"/>
    </source>
</evidence>
<organism evidence="2 3">
    <name type="scientific">Methylobacterium goesingense</name>
    <dbReference type="NCBI Taxonomy" id="243690"/>
    <lineage>
        <taxon>Bacteria</taxon>
        <taxon>Pseudomonadati</taxon>
        <taxon>Pseudomonadota</taxon>
        <taxon>Alphaproteobacteria</taxon>
        <taxon>Hyphomicrobiales</taxon>
        <taxon>Methylobacteriaceae</taxon>
        <taxon>Methylobacterium</taxon>
    </lineage>
</organism>
<dbReference type="EMBL" id="JBEPMM010000011">
    <property type="protein sequence ID" value="MET3693987.1"/>
    <property type="molecule type" value="Genomic_DNA"/>
</dbReference>